<evidence type="ECO:0000313" key="9">
    <source>
        <dbReference type="Proteomes" id="UP000237000"/>
    </source>
</evidence>
<feature type="transmembrane region" description="Helical" evidence="7">
    <location>
        <begin position="590"/>
        <end position="608"/>
    </location>
</feature>
<name>A0A2P5FQG0_TREOI</name>
<comment type="caution">
    <text evidence="8">The sequence shown here is derived from an EMBL/GenBank/DDBJ whole genome shotgun (WGS) entry which is preliminary data.</text>
</comment>
<feature type="transmembrane region" description="Helical" evidence="7">
    <location>
        <begin position="106"/>
        <end position="126"/>
    </location>
</feature>
<dbReference type="InParanoid" id="A0A2P5FQG0"/>
<dbReference type="PANTHER" id="PTHR11654">
    <property type="entry name" value="OLIGOPEPTIDE TRANSPORTER-RELATED"/>
    <property type="match status" value="1"/>
</dbReference>
<feature type="region of interest" description="Disordered" evidence="6">
    <location>
        <begin position="26"/>
        <end position="55"/>
    </location>
</feature>
<evidence type="ECO:0000256" key="2">
    <source>
        <dbReference type="ARBA" id="ARBA00005982"/>
    </source>
</evidence>
<feature type="transmembrane region" description="Helical" evidence="7">
    <location>
        <begin position="224"/>
        <end position="243"/>
    </location>
</feature>
<dbReference type="Gene3D" id="1.20.1250.20">
    <property type="entry name" value="MFS general substrate transporter like domains"/>
    <property type="match status" value="1"/>
</dbReference>
<evidence type="ECO:0000256" key="6">
    <source>
        <dbReference type="SAM" id="MobiDB-lite"/>
    </source>
</evidence>
<feature type="transmembrane region" description="Helical" evidence="7">
    <location>
        <begin position="132"/>
        <end position="152"/>
    </location>
</feature>
<protein>
    <submittedName>
        <fullName evidence="8">Proton-dependent oligopeptide transporter</fullName>
    </submittedName>
</protein>
<dbReference type="CDD" id="cd17416">
    <property type="entry name" value="MFS_NPF1_2"/>
    <property type="match status" value="1"/>
</dbReference>
<accession>A0A2P5FQG0</accession>
<feature type="transmembrane region" description="Helical" evidence="7">
    <location>
        <begin position="381"/>
        <end position="402"/>
    </location>
</feature>
<dbReference type="Pfam" id="PF00854">
    <property type="entry name" value="PTR2"/>
    <property type="match status" value="1"/>
</dbReference>
<dbReference type="GO" id="GO:0022857">
    <property type="term" value="F:transmembrane transporter activity"/>
    <property type="evidence" value="ECO:0007669"/>
    <property type="project" value="InterPro"/>
</dbReference>
<evidence type="ECO:0000256" key="1">
    <source>
        <dbReference type="ARBA" id="ARBA00004141"/>
    </source>
</evidence>
<keyword evidence="9" id="KW-1185">Reference proteome</keyword>
<comment type="subcellular location">
    <subcellularLocation>
        <location evidence="1">Membrane</location>
        <topology evidence="1">Multi-pass membrane protein</topology>
    </subcellularLocation>
</comment>
<feature type="transmembrane region" description="Helical" evidence="7">
    <location>
        <begin position="249"/>
        <end position="269"/>
    </location>
</feature>
<feature type="transmembrane region" description="Helical" evidence="7">
    <location>
        <begin position="422"/>
        <end position="441"/>
    </location>
</feature>
<dbReference type="InterPro" id="IPR000109">
    <property type="entry name" value="POT_fam"/>
</dbReference>
<comment type="similarity">
    <text evidence="2">Belongs to the major facilitator superfamily. Proton-dependent oligopeptide transporter (POT/PTR) (TC 2.A.17) family.</text>
</comment>
<gene>
    <name evidence="8" type="primary">TorNPF9</name>
    <name evidence="8" type="ORF">TorRG33x02_041690</name>
</gene>
<dbReference type="InterPro" id="IPR036259">
    <property type="entry name" value="MFS_trans_sf"/>
</dbReference>
<keyword evidence="4 7" id="KW-1133">Transmembrane helix</keyword>
<feature type="transmembrane region" description="Helical" evidence="7">
    <location>
        <begin position="462"/>
        <end position="482"/>
    </location>
</feature>
<dbReference type="OrthoDB" id="8904098at2759"/>
<feature type="transmembrane region" description="Helical" evidence="7">
    <location>
        <begin position="546"/>
        <end position="570"/>
    </location>
</feature>
<dbReference type="FunCoup" id="A0A2P5FQG0">
    <property type="interactions" value="1083"/>
</dbReference>
<dbReference type="SUPFAM" id="SSF103473">
    <property type="entry name" value="MFS general substrate transporter"/>
    <property type="match status" value="1"/>
</dbReference>
<feature type="compositionally biased region" description="Basic and acidic residues" evidence="6">
    <location>
        <begin position="27"/>
        <end position="45"/>
    </location>
</feature>
<evidence type="ECO:0000313" key="8">
    <source>
        <dbReference type="EMBL" id="POO00042.1"/>
    </source>
</evidence>
<evidence type="ECO:0000256" key="4">
    <source>
        <dbReference type="ARBA" id="ARBA00022989"/>
    </source>
</evidence>
<dbReference type="GO" id="GO:0016020">
    <property type="term" value="C:membrane"/>
    <property type="evidence" value="ECO:0007669"/>
    <property type="project" value="UniProtKB-SubCell"/>
</dbReference>
<dbReference type="AlphaFoldDB" id="A0A2P5FQG0"/>
<feature type="transmembrane region" description="Helical" evidence="7">
    <location>
        <begin position="76"/>
        <end position="94"/>
    </location>
</feature>
<dbReference type="EMBL" id="JXTC01000015">
    <property type="protein sequence ID" value="POO00042.1"/>
    <property type="molecule type" value="Genomic_DNA"/>
</dbReference>
<sequence>MKQPISSSLSSWCVFQSRCFKINSSRSSDDYDHHHQDEEVDEKKKGNILSDNSAKRKPGGWRAISFILGNETFERLASFGLLANFMVYLTTVLHMDQVSASNIMNIWSGLTNFAPLVGAFVSDAYVGRFWTIAFSSFASFLGMATVTLTAWLPQLHPHACTKQEVGLGRCQGPNQTQLGFLLLGLGFLSIGSGGIRPCSIPFGVDQFDPTTDEGRKGINSFFNWYYTTFTVVILITQTIVVYIQDQLSWVVGFGIPTILMACSILFFFIGSRFYNYVKPEGSIFSSIAQVFVAAYKKRHLKLPAADGDNGRDDQVVGNGSELVFYDPPVKGIVLSKLPRTNQFRYFDKAAVIMENELNQDGTPVNDWRLCSIQQVEELKCIVRIAPIWASGIISLTAMVQQWTFTISQALKMDRHMGPKFEVPAGSIGVISLLSIGLWLPLYDRLLVPALRRVTNHEGGITLLQRVGIGIVFSILAMLVAGLTENARRASALHNSSNNNPGIAPMSVFWLAPQLILMGFCEAFNILGQIEFFNRQFPEHMRSVGNALFSCSFAGASYLSSLLVTVVHRVTATRDRPDWLTNDINKGRLDYFYYLLAGLGVINLVYFLYCSNGYRYKGDVVEMDQEDKVDKVPYVDVEMSSVKA</sequence>
<evidence type="ECO:0000256" key="5">
    <source>
        <dbReference type="ARBA" id="ARBA00023136"/>
    </source>
</evidence>
<organism evidence="8 9">
    <name type="scientific">Trema orientale</name>
    <name type="common">Charcoal tree</name>
    <name type="synonym">Celtis orientalis</name>
    <dbReference type="NCBI Taxonomy" id="63057"/>
    <lineage>
        <taxon>Eukaryota</taxon>
        <taxon>Viridiplantae</taxon>
        <taxon>Streptophyta</taxon>
        <taxon>Embryophyta</taxon>
        <taxon>Tracheophyta</taxon>
        <taxon>Spermatophyta</taxon>
        <taxon>Magnoliopsida</taxon>
        <taxon>eudicotyledons</taxon>
        <taxon>Gunneridae</taxon>
        <taxon>Pentapetalae</taxon>
        <taxon>rosids</taxon>
        <taxon>fabids</taxon>
        <taxon>Rosales</taxon>
        <taxon>Cannabaceae</taxon>
        <taxon>Trema</taxon>
    </lineage>
</organism>
<evidence type="ECO:0000256" key="3">
    <source>
        <dbReference type="ARBA" id="ARBA00022692"/>
    </source>
</evidence>
<keyword evidence="3 7" id="KW-0812">Transmembrane</keyword>
<reference evidence="9" key="1">
    <citation type="submission" date="2016-06" db="EMBL/GenBank/DDBJ databases">
        <title>Parallel loss of symbiosis genes in relatives of nitrogen-fixing non-legume Parasponia.</title>
        <authorList>
            <person name="Van Velzen R."/>
            <person name="Holmer R."/>
            <person name="Bu F."/>
            <person name="Rutten L."/>
            <person name="Van Zeijl A."/>
            <person name="Liu W."/>
            <person name="Santuari L."/>
            <person name="Cao Q."/>
            <person name="Sharma T."/>
            <person name="Shen D."/>
            <person name="Roswanjaya Y."/>
            <person name="Wardhani T."/>
            <person name="Kalhor M.S."/>
            <person name="Jansen J."/>
            <person name="Van den Hoogen J."/>
            <person name="Gungor B."/>
            <person name="Hartog M."/>
            <person name="Hontelez J."/>
            <person name="Verver J."/>
            <person name="Yang W.-C."/>
            <person name="Schijlen E."/>
            <person name="Repin R."/>
            <person name="Schilthuizen M."/>
            <person name="Schranz E."/>
            <person name="Heidstra R."/>
            <person name="Miyata K."/>
            <person name="Fedorova E."/>
            <person name="Kohlen W."/>
            <person name="Bisseling T."/>
            <person name="Smit S."/>
            <person name="Geurts R."/>
        </authorList>
    </citation>
    <scope>NUCLEOTIDE SEQUENCE [LARGE SCALE GENOMIC DNA]</scope>
    <source>
        <strain evidence="9">cv. RG33-2</strain>
    </source>
</reference>
<keyword evidence="5 7" id="KW-0472">Membrane</keyword>
<proteinExistence type="inferred from homology"/>
<dbReference type="Proteomes" id="UP000237000">
    <property type="component" value="Unassembled WGS sequence"/>
</dbReference>
<feature type="transmembrane region" description="Helical" evidence="7">
    <location>
        <begin position="502"/>
        <end position="526"/>
    </location>
</feature>
<evidence type="ECO:0000256" key="7">
    <source>
        <dbReference type="SAM" id="Phobius"/>
    </source>
</evidence>